<keyword evidence="11 15" id="KW-0456">Lyase</keyword>
<dbReference type="SMART" id="SM01232">
    <property type="entry name" value="H2TH"/>
    <property type="match status" value="1"/>
</dbReference>
<dbReference type="Gene3D" id="1.10.8.50">
    <property type="match status" value="1"/>
</dbReference>
<dbReference type="PANTHER" id="PTHR22993">
    <property type="entry name" value="FORMAMIDOPYRIMIDINE-DNA GLYCOSYLASE"/>
    <property type="match status" value="1"/>
</dbReference>
<proteinExistence type="inferred from homology"/>
<comment type="similarity">
    <text evidence="2 15">Belongs to the FPG family.</text>
</comment>
<dbReference type="HOGENOM" id="CLU_038423_1_1_7"/>
<reference evidence="18 19" key="1">
    <citation type="journal article" date="2014" name="Nature">
        <title>An environmental bacterial taxon with a large and distinct metabolic repertoire.</title>
        <authorList>
            <person name="Wilson M.C."/>
            <person name="Mori T."/>
            <person name="Ruckert C."/>
            <person name="Uria A.R."/>
            <person name="Helf M.J."/>
            <person name="Takada K."/>
            <person name="Gernert C."/>
            <person name="Steffens U.A."/>
            <person name="Heycke N."/>
            <person name="Schmitt S."/>
            <person name="Rinke C."/>
            <person name="Helfrich E.J."/>
            <person name="Brachmann A.O."/>
            <person name="Gurgui C."/>
            <person name="Wakimoto T."/>
            <person name="Kracht M."/>
            <person name="Crusemann M."/>
            <person name="Hentschel U."/>
            <person name="Abe I."/>
            <person name="Matsunaga S."/>
            <person name="Kalinowski J."/>
            <person name="Takeyama H."/>
            <person name="Piel J."/>
        </authorList>
    </citation>
    <scope>NUCLEOTIDE SEQUENCE [LARGE SCALE GENOMIC DNA]</scope>
    <source>
        <strain evidence="19">TSY1</strain>
    </source>
</reference>
<keyword evidence="8 15" id="KW-0862">Zinc</keyword>
<gene>
    <name evidence="15" type="primary">mutM</name>
    <name evidence="15" type="synonym">fpg</name>
    <name evidence="18" type="ORF">ETSY1_24340</name>
</gene>
<evidence type="ECO:0000256" key="12">
    <source>
        <dbReference type="ARBA" id="ARBA00023268"/>
    </source>
</evidence>
<keyword evidence="13 15" id="KW-0326">Glycosidase</keyword>
<feature type="domain" description="FPG-type" evidence="16">
    <location>
        <begin position="240"/>
        <end position="274"/>
    </location>
</feature>
<dbReference type="NCBIfam" id="NF002211">
    <property type="entry name" value="PRK01103.1"/>
    <property type="match status" value="1"/>
</dbReference>
<dbReference type="Proteomes" id="UP000019141">
    <property type="component" value="Unassembled WGS sequence"/>
</dbReference>
<comment type="catalytic activity">
    <reaction evidence="14 15">
        <text>2'-deoxyribonucleotide-(2'-deoxyribose 5'-phosphate)-2'-deoxyribonucleotide-DNA = a 3'-end 2'-deoxyribonucleotide-(2,3-dehydro-2,3-deoxyribose 5'-phosphate)-DNA + a 5'-end 5'-phospho-2'-deoxyribonucleoside-DNA + H(+)</text>
        <dbReference type="Rhea" id="RHEA:66592"/>
        <dbReference type="Rhea" id="RHEA-COMP:13180"/>
        <dbReference type="Rhea" id="RHEA-COMP:16897"/>
        <dbReference type="Rhea" id="RHEA-COMP:17067"/>
        <dbReference type="ChEBI" id="CHEBI:15378"/>
        <dbReference type="ChEBI" id="CHEBI:136412"/>
        <dbReference type="ChEBI" id="CHEBI:157695"/>
        <dbReference type="ChEBI" id="CHEBI:167181"/>
        <dbReference type="EC" id="4.2.99.18"/>
    </reaction>
</comment>
<sequence length="274" mass="31403">MPELPEVETIRRGLEPQLVGRAITGVRVRQQQLRDRVDTRALQREAVDRAITAVDRRAKYLLVRLHPDRVLIIHLGMTGRLSVGPRTREDALHDHLIFDLGDDLQLRYNDARRFGMCLITTDAQLAAHPRMQHLGPEPLSSAFTAEYLREQARGSRRPIKNFLMDAKVVVGVGNIYASECLYLARIRPTREVGRLRPMHWTRICEAVRRVLQTAIEHRGTTLSDYVDSEGREGDFQNQLLVYGREGEACAKDRRRIVRIVQAGRSSYYCPGCQR</sequence>
<dbReference type="Gene3D" id="3.20.190.10">
    <property type="entry name" value="MutM-like, N-terminal"/>
    <property type="match status" value="1"/>
</dbReference>
<dbReference type="HAMAP" id="MF_00103">
    <property type="entry name" value="Fapy_DNA_glycosyl"/>
    <property type="match status" value="1"/>
</dbReference>
<comment type="function">
    <text evidence="15">Involved in base excision repair of DNA damaged by oxidation or by mutagenic agents. Acts as DNA glycosylase that recognizes and removes damaged bases. Has a preference for oxidized purines, such as 7,8-dihydro-8-oxoguanine (8-oxoG). Has AP (apurinic/apyrimidinic) lyase activity and introduces nicks in the DNA strand. Cleaves the DNA backbone by beta-delta elimination to generate a single-strand break at the site of the removed base with both 3'- and 5'-phosphates.</text>
</comment>
<comment type="catalytic activity">
    <reaction evidence="1 15">
        <text>Hydrolysis of DNA containing ring-opened 7-methylguanine residues, releasing 2,6-diamino-4-hydroxy-5-(N-methyl)formamidopyrimidine.</text>
        <dbReference type="EC" id="3.2.2.23"/>
    </reaction>
</comment>
<dbReference type="PROSITE" id="PS51068">
    <property type="entry name" value="FPG_CAT"/>
    <property type="match status" value="1"/>
</dbReference>
<evidence type="ECO:0000256" key="3">
    <source>
        <dbReference type="ARBA" id="ARBA00011245"/>
    </source>
</evidence>
<evidence type="ECO:0000313" key="18">
    <source>
        <dbReference type="EMBL" id="ETW97011.1"/>
    </source>
</evidence>
<dbReference type="GO" id="GO:0140078">
    <property type="term" value="F:class I DNA-(apurinic or apyrimidinic site) endonuclease activity"/>
    <property type="evidence" value="ECO:0007669"/>
    <property type="project" value="UniProtKB-EC"/>
</dbReference>
<dbReference type="AlphaFoldDB" id="W4LI49"/>
<keyword evidence="12 15" id="KW-0511">Multifunctional enzyme</keyword>
<evidence type="ECO:0000259" key="16">
    <source>
        <dbReference type="PROSITE" id="PS51066"/>
    </source>
</evidence>
<dbReference type="GO" id="GO:0006284">
    <property type="term" value="P:base-excision repair"/>
    <property type="evidence" value="ECO:0007669"/>
    <property type="project" value="InterPro"/>
</dbReference>
<keyword evidence="10 15" id="KW-0234">DNA repair</keyword>
<feature type="binding site" evidence="15">
    <location>
        <position position="112"/>
    </location>
    <ligand>
        <name>DNA</name>
        <dbReference type="ChEBI" id="CHEBI:16991"/>
    </ligand>
</feature>
<dbReference type="Pfam" id="PF06831">
    <property type="entry name" value="H2TH"/>
    <property type="match status" value="1"/>
</dbReference>
<evidence type="ECO:0000256" key="1">
    <source>
        <dbReference type="ARBA" id="ARBA00001668"/>
    </source>
</evidence>
<dbReference type="PANTHER" id="PTHR22993:SF9">
    <property type="entry name" value="FORMAMIDOPYRIMIDINE-DNA GLYCOSYLASE"/>
    <property type="match status" value="1"/>
</dbReference>
<evidence type="ECO:0000256" key="9">
    <source>
        <dbReference type="ARBA" id="ARBA00023125"/>
    </source>
</evidence>
<dbReference type="InterPro" id="IPR000214">
    <property type="entry name" value="Znf_DNA_glyclase/AP_lyase"/>
</dbReference>
<feature type="active site" description="Proton donor; for beta-elimination activity" evidence="15">
    <location>
        <position position="59"/>
    </location>
</feature>
<dbReference type="InterPro" id="IPR015886">
    <property type="entry name" value="H2TH_FPG"/>
</dbReference>
<dbReference type="SUPFAM" id="SSF46946">
    <property type="entry name" value="S13-like H2TH domain"/>
    <property type="match status" value="1"/>
</dbReference>
<protein>
    <recommendedName>
        <fullName evidence="15">Formamidopyrimidine-DNA glycosylase</fullName>
        <shortName evidence="15">Fapy-DNA glycosylase</shortName>
        <ecNumber evidence="15">3.2.2.23</ecNumber>
    </recommendedName>
    <alternativeName>
        <fullName evidence="15">DNA-(apurinic or apyrimidinic site) lyase MutM</fullName>
        <shortName evidence="15">AP lyase MutM</shortName>
        <ecNumber evidence="15">4.2.99.18</ecNumber>
    </alternativeName>
</protein>
<feature type="domain" description="Formamidopyrimidine-DNA glycosylase catalytic" evidence="17">
    <location>
        <begin position="2"/>
        <end position="115"/>
    </location>
</feature>
<dbReference type="SUPFAM" id="SSF57716">
    <property type="entry name" value="Glucocorticoid receptor-like (DNA-binding domain)"/>
    <property type="match status" value="1"/>
</dbReference>
<evidence type="ECO:0000256" key="14">
    <source>
        <dbReference type="ARBA" id="ARBA00044632"/>
    </source>
</evidence>
<dbReference type="GO" id="GO:0008270">
    <property type="term" value="F:zinc ion binding"/>
    <property type="evidence" value="ECO:0007669"/>
    <property type="project" value="UniProtKB-UniRule"/>
</dbReference>
<organism evidence="18 19">
    <name type="scientific">Entotheonella factor</name>
    <dbReference type="NCBI Taxonomy" id="1429438"/>
    <lineage>
        <taxon>Bacteria</taxon>
        <taxon>Pseudomonadati</taxon>
        <taxon>Nitrospinota/Tectimicrobiota group</taxon>
        <taxon>Candidatus Tectimicrobiota</taxon>
        <taxon>Candidatus Entotheonellia</taxon>
        <taxon>Candidatus Entotheonellales</taxon>
        <taxon>Candidatus Entotheonellaceae</taxon>
        <taxon>Candidatus Entotheonella</taxon>
    </lineage>
</organism>
<evidence type="ECO:0000256" key="5">
    <source>
        <dbReference type="ARBA" id="ARBA00022763"/>
    </source>
</evidence>
<dbReference type="EC" id="4.2.99.18" evidence="15"/>
<comment type="cofactor">
    <cofactor evidence="15">
        <name>Zn(2+)</name>
        <dbReference type="ChEBI" id="CHEBI:29105"/>
    </cofactor>
    <text evidence="15">Binds 1 zinc ion per subunit.</text>
</comment>
<dbReference type="Pfam" id="PF06827">
    <property type="entry name" value="zf-FPG_IleRS"/>
    <property type="match status" value="1"/>
</dbReference>
<keyword evidence="9 15" id="KW-0238">DNA-binding</keyword>
<evidence type="ECO:0000256" key="10">
    <source>
        <dbReference type="ARBA" id="ARBA00023204"/>
    </source>
</evidence>
<keyword evidence="6 15" id="KW-0863">Zinc-finger</keyword>
<dbReference type="PATRIC" id="fig|1429438.4.peg.4668"/>
<dbReference type="InterPro" id="IPR035937">
    <property type="entry name" value="FPG_N"/>
</dbReference>
<keyword evidence="5 15" id="KW-0227">DNA damage</keyword>
<evidence type="ECO:0000313" key="19">
    <source>
        <dbReference type="Proteomes" id="UP000019141"/>
    </source>
</evidence>
<evidence type="ECO:0000259" key="17">
    <source>
        <dbReference type="PROSITE" id="PS51068"/>
    </source>
</evidence>
<dbReference type="EMBL" id="AZHW01000720">
    <property type="protein sequence ID" value="ETW97011.1"/>
    <property type="molecule type" value="Genomic_DNA"/>
</dbReference>
<accession>W4LI49</accession>
<feature type="active site" description="Schiff-base intermediate with DNA" evidence="15">
    <location>
        <position position="2"/>
    </location>
</feature>
<dbReference type="NCBIfam" id="TIGR00577">
    <property type="entry name" value="fpg"/>
    <property type="match status" value="1"/>
</dbReference>
<comment type="subunit">
    <text evidence="3 15">Monomer.</text>
</comment>
<evidence type="ECO:0000256" key="7">
    <source>
        <dbReference type="ARBA" id="ARBA00022801"/>
    </source>
</evidence>
<keyword evidence="19" id="KW-1185">Reference proteome</keyword>
<evidence type="ECO:0000256" key="13">
    <source>
        <dbReference type="ARBA" id="ARBA00023295"/>
    </source>
</evidence>
<feature type="active site" description="Proton donor; for delta-elimination activity" evidence="15">
    <location>
        <position position="264"/>
    </location>
</feature>
<dbReference type="GO" id="GO:0003684">
    <property type="term" value="F:damaged DNA binding"/>
    <property type="evidence" value="ECO:0007669"/>
    <property type="project" value="InterPro"/>
</dbReference>
<dbReference type="InterPro" id="IPR012319">
    <property type="entry name" value="FPG_cat"/>
</dbReference>
<evidence type="ECO:0000256" key="2">
    <source>
        <dbReference type="ARBA" id="ARBA00009409"/>
    </source>
</evidence>
<dbReference type="SMART" id="SM00898">
    <property type="entry name" value="Fapy_DNA_glyco"/>
    <property type="match status" value="1"/>
</dbReference>
<dbReference type="SUPFAM" id="SSF81624">
    <property type="entry name" value="N-terminal domain of MutM-like DNA repair proteins"/>
    <property type="match status" value="1"/>
</dbReference>
<keyword evidence="7 15" id="KW-0378">Hydrolase</keyword>
<feature type="binding site" evidence="15">
    <location>
        <position position="93"/>
    </location>
    <ligand>
        <name>DNA</name>
        <dbReference type="ChEBI" id="CHEBI:16991"/>
    </ligand>
</feature>
<evidence type="ECO:0000256" key="6">
    <source>
        <dbReference type="ARBA" id="ARBA00022771"/>
    </source>
</evidence>
<evidence type="ECO:0000256" key="15">
    <source>
        <dbReference type="HAMAP-Rule" id="MF_00103"/>
    </source>
</evidence>
<evidence type="ECO:0000256" key="4">
    <source>
        <dbReference type="ARBA" id="ARBA00022723"/>
    </source>
</evidence>
<keyword evidence="4 15" id="KW-0479">Metal-binding</keyword>
<dbReference type="FunFam" id="1.10.8.50:FF:000003">
    <property type="entry name" value="Formamidopyrimidine-DNA glycosylase"/>
    <property type="match status" value="1"/>
</dbReference>
<dbReference type="CDD" id="cd08966">
    <property type="entry name" value="EcFpg-like_N"/>
    <property type="match status" value="1"/>
</dbReference>
<feature type="active site" description="Proton donor" evidence="15">
    <location>
        <position position="3"/>
    </location>
</feature>
<dbReference type="InterPro" id="IPR010663">
    <property type="entry name" value="Znf_FPG/IleRS"/>
</dbReference>
<dbReference type="EC" id="3.2.2.23" evidence="15"/>
<dbReference type="PROSITE" id="PS51066">
    <property type="entry name" value="ZF_FPG_2"/>
    <property type="match status" value="1"/>
</dbReference>
<dbReference type="InterPro" id="IPR010979">
    <property type="entry name" value="Ribosomal_uS13-like_H2TH"/>
</dbReference>
<dbReference type="Pfam" id="PF01149">
    <property type="entry name" value="Fapy_DNA_glyco"/>
    <property type="match status" value="1"/>
</dbReference>
<dbReference type="GO" id="GO:0034039">
    <property type="term" value="F:8-oxo-7,8-dihydroguanine DNA N-glycosylase activity"/>
    <property type="evidence" value="ECO:0007669"/>
    <property type="project" value="TreeGrafter"/>
</dbReference>
<comment type="caution">
    <text evidence="15">Lacks conserved residue(s) required for the propagation of feature annotation.</text>
</comment>
<dbReference type="InterPro" id="IPR020629">
    <property type="entry name" value="FPG_Glyclase"/>
</dbReference>
<name>W4LI49_ENTF1</name>
<comment type="caution">
    <text evidence="18">The sequence shown here is derived from an EMBL/GenBank/DDBJ whole genome shotgun (WGS) entry which is preliminary data.</text>
</comment>
<evidence type="ECO:0000256" key="11">
    <source>
        <dbReference type="ARBA" id="ARBA00023239"/>
    </source>
</evidence>
<evidence type="ECO:0000256" key="8">
    <source>
        <dbReference type="ARBA" id="ARBA00022833"/>
    </source>
</evidence>